<organism evidence="12">
    <name type="scientific">marine sediment metagenome</name>
    <dbReference type="NCBI Taxonomy" id="412755"/>
    <lineage>
        <taxon>unclassified sequences</taxon>
        <taxon>metagenomes</taxon>
        <taxon>ecological metagenomes</taxon>
    </lineage>
</organism>
<dbReference type="NCBIfam" id="TIGR01510">
    <property type="entry name" value="coaD_prev_kdtB"/>
    <property type="match status" value="1"/>
</dbReference>
<keyword evidence="7" id="KW-0067">ATP-binding</keyword>
<dbReference type="GO" id="GO:0005524">
    <property type="term" value="F:ATP binding"/>
    <property type="evidence" value="ECO:0007669"/>
    <property type="project" value="UniProtKB-KW"/>
</dbReference>
<sequence>MLSKAAHIAVFPGMFDPVTHGHLDIIRRASKLYEKLIMGVGDNPLKTEVFTQEERREMLEQHTSDIPNLEVRTYSGLTVEFARSVGAGVILRGIRDTVDLHAELEIATTNLIIGGIETVFLMTSGQHILTSSALIKQIVEIGEYDTDRLARLVPLDVAKRLEKRLCRRKQ</sequence>
<name>X0W5Z8_9ZZZZ</name>
<protein>
    <recommendedName>
        <fullName evidence="2">Phosphopantetheine adenylyltransferase</fullName>
        <ecNumber evidence="1">2.7.7.3</ecNumber>
    </recommendedName>
</protein>
<evidence type="ECO:0000256" key="6">
    <source>
        <dbReference type="ARBA" id="ARBA00022741"/>
    </source>
</evidence>
<dbReference type="PRINTS" id="PR01020">
    <property type="entry name" value="LPSBIOSNTHSS"/>
</dbReference>
<dbReference type="Gene3D" id="3.40.50.620">
    <property type="entry name" value="HUPs"/>
    <property type="match status" value="1"/>
</dbReference>
<evidence type="ECO:0000256" key="7">
    <source>
        <dbReference type="ARBA" id="ARBA00022840"/>
    </source>
</evidence>
<proteinExistence type="inferred from homology"/>
<dbReference type="GO" id="GO:0004595">
    <property type="term" value="F:pantetheine-phosphate adenylyltransferase activity"/>
    <property type="evidence" value="ECO:0007669"/>
    <property type="project" value="UniProtKB-EC"/>
</dbReference>
<gene>
    <name evidence="12" type="ORF">S01H1_42607</name>
</gene>
<dbReference type="GO" id="GO:0015937">
    <property type="term" value="P:coenzyme A biosynthetic process"/>
    <property type="evidence" value="ECO:0007669"/>
    <property type="project" value="UniProtKB-KW"/>
</dbReference>
<comment type="caution">
    <text evidence="12">The sequence shown here is derived from an EMBL/GenBank/DDBJ whole genome shotgun (WGS) entry which is preliminary data.</text>
</comment>
<keyword evidence="3" id="KW-0963">Cytoplasm</keyword>
<evidence type="ECO:0000256" key="1">
    <source>
        <dbReference type="ARBA" id="ARBA00012392"/>
    </source>
</evidence>
<evidence type="ECO:0000313" key="12">
    <source>
        <dbReference type="EMBL" id="GAG08111.1"/>
    </source>
</evidence>
<evidence type="ECO:0000256" key="8">
    <source>
        <dbReference type="ARBA" id="ARBA00022842"/>
    </source>
</evidence>
<evidence type="ECO:0000256" key="10">
    <source>
        <dbReference type="ARBA" id="ARBA00029346"/>
    </source>
</evidence>
<evidence type="ECO:0000256" key="4">
    <source>
        <dbReference type="ARBA" id="ARBA00022679"/>
    </source>
</evidence>
<evidence type="ECO:0000259" key="11">
    <source>
        <dbReference type="Pfam" id="PF01467"/>
    </source>
</evidence>
<dbReference type="InterPro" id="IPR004821">
    <property type="entry name" value="Cyt_trans-like"/>
</dbReference>
<keyword evidence="8" id="KW-0460">Magnesium</keyword>
<evidence type="ECO:0000256" key="9">
    <source>
        <dbReference type="ARBA" id="ARBA00022993"/>
    </source>
</evidence>
<evidence type="ECO:0000256" key="2">
    <source>
        <dbReference type="ARBA" id="ARBA00013868"/>
    </source>
</evidence>
<evidence type="ECO:0000256" key="5">
    <source>
        <dbReference type="ARBA" id="ARBA00022695"/>
    </source>
</evidence>
<dbReference type="EC" id="2.7.7.3" evidence="1"/>
<dbReference type="Pfam" id="PF01467">
    <property type="entry name" value="CTP_transf_like"/>
    <property type="match status" value="1"/>
</dbReference>
<comment type="catalytic activity">
    <reaction evidence="10">
        <text>(R)-4'-phosphopantetheine + ATP + H(+) = 3'-dephospho-CoA + diphosphate</text>
        <dbReference type="Rhea" id="RHEA:19801"/>
        <dbReference type="ChEBI" id="CHEBI:15378"/>
        <dbReference type="ChEBI" id="CHEBI:30616"/>
        <dbReference type="ChEBI" id="CHEBI:33019"/>
        <dbReference type="ChEBI" id="CHEBI:57328"/>
        <dbReference type="ChEBI" id="CHEBI:61723"/>
        <dbReference type="EC" id="2.7.7.3"/>
    </reaction>
</comment>
<dbReference type="HAMAP" id="MF_00151">
    <property type="entry name" value="PPAT_bact"/>
    <property type="match status" value="1"/>
</dbReference>
<keyword evidence="4" id="KW-0808">Transferase</keyword>
<dbReference type="InterPro" id="IPR001980">
    <property type="entry name" value="PPAT"/>
</dbReference>
<keyword evidence="5" id="KW-0548">Nucleotidyltransferase</keyword>
<accession>X0W5Z8</accession>
<evidence type="ECO:0000256" key="3">
    <source>
        <dbReference type="ARBA" id="ARBA00022490"/>
    </source>
</evidence>
<dbReference type="NCBIfam" id="TIGR00125">
    <property type="entry name" value="cyt_tran_rel"/>
    <property type="match status" value="1"/>
</dbReference>
<dbReference type="InterPro" id="IPR014729">
    <property type="entry name" value="Rossmann-like_a/b/a_fold"/>
</dbReference>
<dbReference type="SUPFAM" id="SSF52374">
    <property type="entry name" value="Nucleotidylyl transferase"/>
    <property type="match status" value="1"/>
</dbReference>
<feature type="domain" description="Cytidyltransferase-like" evidence="11">
    <location>
        <begin position="10"/>
        <end position="137"/>
    </location>
</feature>
<dbReference type="PANTHER" id="PTHR21342:SF1">
    <property type="entry name" value="PHOSPHOPANTETHEINE ADENYLYLTRANSFERASE"/>
    <property type="match status" value="1"/>
</dbReference>
<dbReference type="AlphaFoldDB" id="X0W5Z8"/>
<keyword evidence="6" id="KW-0547">Nucleotide-binding</keyword>
<keyword evidence="9" id="KW-0173">Coenzyme A biosynthesis</keyword>
<dbReference type="PANTHER" id="PTHR21342">
    <property type="entry name" value="PHOSPHOPANTETHEINE ADENYLYLTRANSFERASE"/>
    <property type="match status" value="1"/>
</dbReference>
<dbReference type="EMBL" id="BARS01027103">
    <property type="protein sequence ID" value="GAG08111.1"/>
    <property type="molecule type" value="Genomic_DNA"/>
</dbReference>
<reference evidence="12" key="1">
    <citation type="journal article" date="2014" name="Front. Microbiol.">
        <title>High frequency of phylogenetically diverse reductive dehalogenase-homologous genes in deep subseafloor sedimentary metagenomes.</title>
        <authorList>
            <person name="Kawai M."/>
            <person name="Futagami T."/>
            <person name="Toyoda A."/>
            <person name="Takaki Y."/>
            <person name="Nishi S."/>
            <person name="Hori S."/>
            <person name="Arai W."/>
            <person name="Tsubouchi T."/>
            <person name="Morono Y."/>
            <person name="Uchiyama I."/>
            <person name="Ito T."/>
            <person name="Fujiyama A."/>
            <person name="Inagaki F."/>
            <person name="Takami H."/>
        </authorList>
    </citation>
    <scope>NUCLEOTIDE SEQUENCE</scope>
    <source>
        <strain evidence="12">Expedition CK06-06</strain>
    </source>
</reference>